<feature type="compositionally biased region" description="Polar residues" evidence="1">
    <location>
        <begin position="488"/>
        <end position="507"/>
    </location>
</feature>
<dbReference type="AlphaFoldDB" id="A0A3P8WLP8"/>
<accession>A0A3P8WLP8</accession>
<name>A0A3P8WLP8_CYNSE</name>
<feature type="region of interest" description="Disordered" evidence="1">
    <location>
        <begin position="1"/>
        <end position="24"/>
    </location>
</feature>
<dbReference type="KEGG" id="csem:103385307"/>
<dbReference type="InterPro" id="IPR026152">
    <property type="entry name" value="SARG"/>
</dbReference>
<dbReference type="OrthoDB" id="9898538at2759"/>
<dbReference type="GeneID" id="103385307"/>
<feature type="region of interest" description="Disordered" evidence="1">
    <location>
        <begin position="64"/>
        <end position="94"/>
    </location>
</feature>
<feature type="compositionally biased region" description="Basic and acidic residues" evidence="1">
    <location>
        <begin position="259"/>
        <end position="273"/>
    </location>
</feature>
<feature type="compositionally biased region" description="Basic and acidic residues" evidence="1">
    <location>
        <begin position="313"/>
        <end position="323"/>
    </location>
</feature>
<dbReference type="GeneTree" id="ENSGT00390000017874"/>
<feature type="compositionally biased region" description="Polar residues" evidence="1">
    <location>
        <begin position="109"/>
        <end position="138"/>
    </location>
</feature>
<organism evidence="2 3">
    <name type="scientific">Cynoglossus semilaevis</name>
    <name type="common">Tongue sole</name>
    <dbReference type="NCBI Taxonomy" id="244447"/>
    <lineage>
        <taxon>Eukaryota</taxon>
        <taxon>Metazoa</taxon>
        <taxon>Chordata</taxon>
        <taxon>Craniata</taxon>
        <taxon>Vertebrata</taxon>
        <taxon>Euteleostomi</taxon>
        <taxon>Actinopterygii</taxon>
        <taxon>Neopterygii</taxon>
        <taxon>Teleostei</taxon>
        <taxon>Neoteleostei</taxon>
        <taxon>Acanthomorphata</taxon>
        <taxon>Carangaria</taxon>
        <taxon>Pleuronectiformes</taxon>
        <taxon>Pleuronectoidei</taxon>
        <taxon>Cynoglossidae</taxon>
        <taxon>Cynoglossinae</taxon>
        <taxon>Cynoglossus</taxon>
    </lineage>
</organism>
<evidence type="ECO:0000313" key="2">
    <source>
        <dbReference type="Ensembl" id="ENSCSEP00000027689.1"/>
    </source>
</evidence>
<keyword evidence="3" id="KW-1185">Reference proteome</keyword>
<feature type="region of interest" description="Disordered" evidence="1">
    <location>
        <begin position="109"/>
        <end position="139"/>
    </location>
</feature>
<feature type="region of interest" description="Disordered" evidence="1">
    <location>
        <begin position="159"/>
        <end position="238"/>
    </location>
</feature>
<dbReference type="RefSeq" id="XP_008317377.1">
    <property type="nucleotide sequence ID" value="XM_008319155.3"/>
</dbReference>
<proteinExistence type="predicted"/>
<evidence type="ECO:0000313" key="3">
    <source>
        <dbReference type="Proteomes" id="UP000265120"/>
    </source>
</evidence>
<dbReference type="PANTHER" id="PTHR21555:SF0">
    <property type="entry name" value="SPECIFICALLY ANDROGEN-REGULATED GENE PROTEIN"/>
    <property type="match status" value="1"/>
</dbReference>
<feature type="region of interest" description="Disordered" evidence="1">
    <location>
        <begin position="405"/>
        <end position="531"/>
    </location>
</feature>
<feature type="compositionally biased region" description="Polar residues" evidence="1">
    <location>
        <begin position="15"/>
        <end position="24"/>
    </location>
</feature>
<dbReference type="STRING" id="244447.ENSCSEP00000027689"/>
<feature type="region of interest" description="Disordered" evidence="1">
    <location>
        <begin position="255"/>
        <end position="379"/>
    </location>
</feature>
<dbReference type="Ensembl" id="ENSCSET00000028060.1">
    <property type="protein sequence ID" value="ENSCSEP00000027689.1"/>
    <property type="gene ID" value="ENSCSEG00000017696.1"/>
</dbReference>
<dbReference type="Pfam" id="PF15385">
    <property type="entry name" value="SARG"/>
    <property type="match status" value="1"/>
</dbReference>
<dbReference type="InParanoid" id="A0A3P8WLP8"/>
<reference evidence="2 3" key="1">
    <citation type="journal article" date="2014" name="Nat. Genet.">
        <title>Whole-genome sequence of a flatfish provides insights into ZW sex chromosome evolution and adaptation to a benthic lifestyle.</title>
        <authorList>
            <person name="Chen S."/>
            <person name="Zhang G."/>
            <person name="Shao C."/>
            <person name="Huang Q."/>
            <person name="Liu G."/>
            <person name="Zhang P."/>
            <person name="Song W."/>
            <person name="An N."/>
            <person name="Chalopin D."/>
            <person name="Volff J.N."/>
            <person name="Hong Y."/>
            <person name="Li Q."/>
            <person name="Sha Z."/>
            <person name="Zhou H."/>
            <person name="Xie M."/>
            <person name="Yu Q."/>
            <person name="Liu Y."/>
            <person name="Xiang H."/>
            <person name="Wang N."/>
            <person name="Wu K."/>
            <person name="Yang C."/>
            <person name="Zhou Q."/>
            <person name="Liao X."/>
            <person name="Yang L."/>
            <person name="Hu Q."/>
            <person name="Zhang J."/>
            <person name="Meng L."/>
            <person name="Jin L."/>
            <person name="Tian Y."/>
            <person name="Lian J."/>
            <person name="Yang J."/>
            <person name="Miao G."/>
            <person name="Liu S."/>
            <person name="Liang Z."/>
            <person name="Yan F."/>
            <person name="Li Y."/>
            <person name="Sun B."/>
            <person name="Zhang H."/>
            <person name="Zhang J."/>
            <person name="Zhu Y."/>
            <person name="Du M."/>
            <person name="Zhao Y."/>
            <person name="Schartl M."/>
            <person name="Tang Q."/>
            <person name="Wang J."/>
        </authorList>
    </citation>
    <scope>NUCLEOTIDE SEQUENCE</scope>
</reference>
<sequence>MPRSDLRTGNIAMESLSNNDSAGSCESVISVNSAFSEDSMEHLSAEERACLMYLEETIEALEVQEDSGFSNDEPDWSGKTDFSNSMSASDRDEHQTLNHTTKIETHLVSETNTHLPSSSEKGTQPQPVTDESVPSASPSRVLCVTTDASGHPKIIASTSLHSAQPVEPSENNLVLIPPPSDFMDKPNPRADQGGIKNSGPSTNPSGAAVDLEQLRQRARVGKTSESSSVFQESSTLSEVPSCVSASPAIYLPPEAPHVIPDDLRSPLPEHMEPKSPPAVAPKPKKHPANIIRKSPNTSGAGTDSNLGHFVPSEQERVHMEALRKLGLLKGDETDSSPVQSPKGSHKTRSSWGAPPSPVSPATPRTPSFNRPPVSVPALSPPVDAASVNAKVSEILPVPAAFSDPIGQEEAAAKDVLDVSPNQKTPGPHLPSPSMTRHPAPPNTTGVKSATLERSGPGLSSLMAGQDFNLASQLRKSRPRPASLGSGKEFTSTQGKDVQAAPASSPQPDSRRSVHDYSALQRSQKLPRSEGVSVLICPRSDNEEARRKALKKLGLLRD</sequence>
<dbReference type="Proteomes" id="UP000265120">
    <property type="component" value="Chromosome 10"/>
</dbReference>
<dbReference type="PANTHER" id="PTHR21555">
    <property type="entry name" value="SPECIFICALLY ANDROGEN-REGULATED GENE PROTEIN"/>
    <property type="match status" value="1"/>
</dbReference>
<protein>
    <submittedName>
        <fullName evidence="2">Specifically androgen-regulated gene protein-like</fullName>
    </submittedName>
</protein>
<feature type="compositionally biased region" description="Polar residues" evidence="1">
    <location>
        <begin position="294"/>
        <end position="305"/>
    </location>
</feature>
<reference evidence="2" key="3">
    <citation type="submission" date="2025-09" db="UniProtKB">
        <authorList>
            <consortium name="Ensembl"/>
        </authorList>
    </citation>
    <scope>IDENTIFICATION</scope>
</reference>
<evidence type="ECO:0000256" key="1">
    <source>
        <dbReference type="SAM" id="MobiDB-lite"/>
    </source>
</evidence>
<dbReference type="OMA" id="HSEPQSW"/>
<reference evidence="2" key="2">
    <citation type="submission" date="2025-08" db="UniProtKB">
        <authorList>
            <consortium name="Ensembl"/>
        </authorList>
    </citation>
    <scope>IDENTIFICATION</scope>
</reference>
<feature type="compositionally biased region" description="Low complexity" evidence="1">
    <location>
        <begin position="224"/>
        <end position="238"/>
    </location>
</feature>